<dbReference type="Gene3D" id="2.60.20.10">
    <property type="entry name" value="Crystallins"/>
    <property type="match status" value="1"/>
</dbReference>
<dbReference type="EMBL" id="BMQC01000026">
    <property type="protein sequence ID" value="GGK43620.1"/>
    <property type="molecule type" value="Genomic_DNA"/>
</dbReference>
<dbReference type="Pfam" id="PF03995">
    <property type="entry name" value="Inhibitor_I36"/>
    <property type="match status" value="1"/>
</dbReference>
<proteinExistence type="predicted"/>
<dbReference type="Proteomes" id="UP000662200">
    <property type="component" value="Unassembled WGS sequence"/>
</dbReference>
<name>A0A8J3FM43_9ACTN</name>
<dbReference type="PROSITE" id="PS51318">
    <property type="entry name" value="TAT"/>
    <property type="match status" value="1"/>
</dbReference>
<dbReference type="AlphaFoldDB" id="A0A8J3FM43"/>
<evidence type="ECO:0000256" key="1">
    <source>
        <dbReference type="SAM" id="SignalP"/>
    </source>
</evidence>
<evidence type="ECO:0000313" key="3">
    <source>
        <dbReference type="Proteomes" id="UP000662200"/>
    </source>
</evidence>
<comment type="caution">
    <text evidence="2">The sequence shown here is derived from an EMBL/GenBank/DDBJ whole genome shotgun (WGS) entry which is preliminary data.</text>
</comment>
<evidence type="ECO:0008006" key="4">
    <source>
        <dbReference type="Google" id="ProtNLM"/>
    </source>
</evidence>
<dbReference type="SUPFAM" id="SSF49695">
    <property type="entry name" value="gamma-Crystallin-like"/>
    <property type="match status" value="1"/>
</dbReference>
<evidence type="ECO:0000313" key="2">
    <source>
        <dbReference type="EMBL" id="GGK43620.1"/>
    </source>
</evidence>
<organism evidence="2 3">
    <name type="scientific">Pilimelia terevasa</name>
    <dbReference type="NCBI Taxonomy" id="53372"/>
    <lineage>
        <taxon>Bacteria</taxon>
        <taxon>Bacillati</taxon>
        <taxon>Actinomycetota</taxon>
        <taxon>Actinomycetes</taxon>
        <taxon>Micromonosporales</taxon>
        <taxon>Micromonosporaceae</taxon>
        <taxon>Pilimelia</taxon>
    </lineage>
</organism>
<accession>A0A8J3FM43</accession>
<feature type="chain" id="PRO_5039323935" description="Peptidase inhibitor family I36" evidence="1">
    <location>
        <begin position="33"/>
        <end position="124"/>
    </location>
</feature>
<reference evidence="2" key="2">
    <citation type="submission" date="2020-09" db="EMBL/GenBank/DDBJ databases">
        <authorList>
            <person name="Sun Q."/>
            <person name="Ohkuma M."/>
        </authorList>
    </citation>
    <scope>NUCLEOTIDE SEQUENCE</scope>
    <source>
        <strain evidence="2">JCM 3091</strain>
    </source>
</reference>
<keyword evidence="3" id="KW-1185">Reference proteome</keyword>
<gene>
    <name evidence="2" type="ORF">GCM10010124_40520</name>
</gene>
<dbReference type="InterPro" id="IPR006311">
    <property type="entry name" value="TAT_signal"/>
</dbReference>
<dbReference type="InterPro" id="IPR011024">
    <property type="entry name" value="G_crystallin-like"/>
</dbReference>
<protein>
    <recommendedName>
        <fullName evidence="4">Peptidase inhibitor family I36</fullName>
    </recommendedName>
</protein>
<sequence length="124" mass="13248">MSVRRPLSTLVAVTTAATGLAFAIAAPATANAPSSHSPATAKAAGSIHVYPLTGFNGPGAWLQGNVNQCTYVGDDWNDKVRSARLEREGQVELWENYNCTGYSITVDRTGYNSIGTWVSAFRPR</sequence>
<reference evidence="2" key="1">
    <citation type="journal article" date="2014" name="Int. J. Syst. Evol. Microbiol.">
        <title>Complete genome sequence of Corynebacterium casei LMG S-19264T (=DSM 44701T), isolated from a smear-ripened cheese.</title>
        <authorList>
            <consortium name="US DOE Joint Genome Institute (JGI-PGF)"/>
            <person name="Walter F."/>
            <person name="Albersmeier A."/>
            <person name="Kalinowski J."/>
            <person name="Ruckert C."/>
        </authorList>
    </citation>
    <scope>NUCLEOTIDE SEQUENCE</scope>
    <source>
        <strain evidence="2">JCM 3091</strain>
    </source>
</reference>
<keyword evidence="1" id="KW-0732">Signal</keyword>
<feature type="signal peptide" evidence="1">
    <location>
        <begin position="1"/>
        <end position="32"/>
    </location>
</feature>